<accession>A0A7W3LQ74</accession>
<comment type="subcellular location">
    <subcellularLocation>
        <location evidence="1">Cell membrane</location>
        <topology evidence="1">Multi-pass membrane protein</topology>
    </subcellularLocation>
</comment>
<gene>
    <name evidence="7" type="ORF">HNR61_003966</name>
</gene>
<evidence type="ECO:0000256" key="6">
    <source>
        <dbReference type="SAM" id="Phobius"/>
    </source>
</evidence>
<evidence type="ECO:0000256" key="5">
    <source>
        <dbReference type="ARBA" id="ARBA00023136"/>
    </source>
</evidence>
<comment type="caution">
    <text evidence="7">The sequence shown here is derived from an EMBL/GenBank/DDBJ whole genome shotgun (WGS) entry which is preliminary data.</text>
</comment>
<reference evidence="7 8" key="1">
    <citation type="submission" date="2020-08" db="EMBL/GenBank/DDBJ databases">
        <title>Genomic Encyclopedia of Type Strains, Phase IV (KMG-IV): sequencing the most valuable type-strain genomes for metagenomic binning, comparative biology and taxonomic classification.</title>
        <authorList>
            <person name="Goeker M."/>
        </authorList>
    </citation>
    <scope>NUCLEOTIDE SEQUENCE [LARGE SCALE GENOMIC DNA]</scope>
    <source>
        <strain evidence="7 8">DSM 44197</strain>
    </source>
</reference>
<evidence type="ECO:0000256" key="1">
    <source>
        <dbReference type="ARBA" id="ARBA00004651"/>
    </source>
</evidence>
<feature type="transmembrane region" description="Helical" evidence="6">
    <location>
        <begin position="305"/>
        <end position="323"/>
    </location>
</feature>
<dbReference type="SUPFAM" id="SSF103473">
    <property type="entry name" value="MFS general substrate transporter"/>
    <property type="match status" value="1"/>
</dbReference>
<dbReference type="PANTHER" id="PTHR23513">
    <property type="entry name" value="INTEGRAL MEMBRANE EFFLUX PROTEIN-RELATED"/>
    <property type="match status" value="1"/>
</dbReference>
<keyword evidence="8" id="KW-1185">Reference proteome</keyword>
<evidence type="ECO:0000256" key="2">
    <source>
        <dbReference type="ARBA" id="ARBA00022475"/>
    </source>
</evidence>
<keyword evidence="5 6" id="KW-0472">Membrane</keyword>
<protein>
    <recommendedName>
        <fullName evidence="9">MFS transporter</fullName>
    </recommendedName>
</protein>
<evidence type="ECO:0000313" key="8">
    <source>
        <dbReference type="Proteomes" id="UP000572680"/>
    </source>
</evidence>
<dbReference type="CDD" id="cd06173">
    <property type="entry name" value="MFS_MefA_like"/>
    <property type="match status" value="1"/>
</dbReference>
<dbReference type="InterPro" id="IPR011701">
    <property type="entry name" value="MFS"/>
</dbReference>
<feature type="transmembrane region" description="Helical" evidence="6">
    <location>
        <begin position="97"/>
        <end position="117"/>
    </location>
</feature>
<evidence type="ECO:0000256" key="3">
    <source>
        <dbReference type="ARBA" id="ARBA00022692"/>
    </source>
</evidence>
<sequence length="399" mass="41663">MGTDFSRLWTAYAVSAVGSAVATDVFAWLAVTVLAVGAFQVSLLMAVGGAFGALLALPLGPWVEFRRKRPLLVGADLARCAVLLTVPVALALDALTYVHLLLAAVLMAVGQIVFVAASGPHLRALVPAEALTAANARFESVQWTSSAVGPPVGGLLVSALGPAASMLVDAASYLLSAVGVRSLRAAEPAPPRRAGDARRSREIAEGWRIIRRDRVLWPLFLNTVAVSALIMAVAPVLAVLMLRELRFTPFQYGLSVGVPCVAGVVGARVGRRLARRNRRAVLLGAGVARVLWMPLLPLAGPGWGGLALIIAVHTGTVLAMGMFNPIMATYRLERAARDGLARVLTAWSVTSQLARAGCVLSWGLLATLTAPRVAMAAGALLLLATALTLPWRGAPPGPE</sequence>
<dbReference type="PANTHER" id="PTHR23513:SF6">
    <property type="entry name" value="MAJOR FACILITATOR SUPERFAMILY ASSOCIATED DOMAIN-CONTAINING PROTEIN"/>
    <property type="match status" value="1"/>
</dbReference>
<name>A0A7W3LQ74_ACTNM</name>
<feature type="transmembrane region" description="Helical" evidence="6">
    <location>
        <begin position="37"/>
        <end position="59"/>
    </location>
</feature>
<dbReference type="Proteomes" id="UP000572680">
    <property type="component" value="Unassembled WGS sequence"/>
</dbReference>
<feature type="transmembrane region" description="Helical" evidence="6">
    <location>
        <begin position="281"/>
        <end position="299"/>
    </location>
</feature>
<dbReference type="Gene3D" id="1.20.1250.20">
    <property type="entry name" value="MFS general substrate transporter like domains"/>
    <property type="match status" value="1"/>
</dbReference>
<dbReference type="AlphaFoldDB" id="A0A7W3LQ74"/>
<feature type="transmembrane region" description="Helical" evidence="6">
    <location>
        <begin position="250"/>
        <end position="269"/>
    </location>
</feature>
<dbReference type="GO" id="GO:0005886">
    <property type="term" value="C:plasma membrane"/>
    <property type="evidence" value="ECO:0007669"/>
    <property type="project" value="UniProtKB-SubCell"/>
</dbReference>
<evidence type="ECO:0000313" key="7">
    <source>
        <dbReference type="EMBL" id="MBA8952326.1"/>
    </source>
</evidence>
<dbReference type="EMBL" id="JACJIA010000004">
    <property type="protein sequence ID" value="MBA8952326.1"/>
    <property type="molecule type" value="Genomic_DNA"/>
</dbReference>
<dbReference type="RefSeq" id="WP_182844557.1">
    <property type="nucleotide sequence ID" value="NZ_BAAALP010000055.1"/>
</dbReference>
<dbReference type="GO" id="GO:0022857">
    <property type="term" value="F:transmembrane transporter activity"/>
    <property type="evidence" value="ECO:0007669"/>
    <property type="project" value="InterPro"/>
</dbReference>
<organism evidence="7 8">
    <name type="scientific">Actinomadura namibiensis</name>
    <dbReference type="NCBI Taxonomy" id="182080"/>
    <lineage>
        <taxon>Bacteria</taxon>
        <taxon>Bacillati</taxon>
        <taxon>Actinomycetota</taxon>
        <taxon>Actinomycetes</taxon>
        <taxon>Streptosporangiales</taxon>
        <taxon>Thermomonosporaceae</taxon>
        <taxon>Actinomadura</taxon>
    </lineage>
</organism>
<feature type="transmembrane region" description="Helical" evidence="6">
    <location>
        <begin position="12"/>
        <end position="31"/>
    </location>
</feature>
<keyword evidence="3 6" id="KW-0812">Transmembrane</keyword>
<proteinExistence type="predicted"/>
<evidence type="ECO:0008006" key="9">
    <source>
        <dbReference type="Google" id="ProtNLM"/>
    </source>
</evidence>
<dbReference type="InterPro" id="IPR036259">
    <property type="entry name" value="MFS_trans_sf"/>
</dbReference>
<keyword evidence="2" id="KW-1003">Cell membrane</keyword>
<dbReference type="Pfam" id="PF07690">
    <property type="entry name" value="MFS_1"/>
    <property type="match status" value="1"/>
</dbReference>
<keyword evidence="4 6" id="KW-1133">Transmembrane helix</keyword>
<feature type="transmembrane region" description="Helical" evidence="6">
    <location>
        <begin position="215"/>
        <end position="238"/>
    </location>
</feature>
<feature type="transmembrane region" description="Helical" evidence="6">
    <location>
        <begin position="71"/>
        <end position="91"/>
    </location>
</feature>
<evidence type="ECO:0000256" key="4">
    <source>
        <dbReference type="ARBA" id="ARBA00022989"/>
    </source>
</evidence>